<dbReference type="Proteomes" id="UP000195141">
    <property type="component" value="Chromosome"/>
</dbReference>
<reference evidence="4" key="1">
    <citation type="submission" date="2017-05" db="EMBL/GenBank/DDBJ databases">
        <title>The Genome Sequence of Enterococcus sp. 9E7_DIV0242.</title>
        <authorList>
            <consortium name="The Broad Institute Genomics Platform"/>
            <consortium name="The Broad Institute Genomic Center for Infectious Diseases"/>
            <person name="Earl A."/>
            <person name="Manson A."/>
            <person name="Schwartman J."/>
            <person name="Gilmore M."/>
            <person name="Abouelleil A."/>
            <person name="Cao P."/>
            <person name="Chapman S."/>
            <person name="Cusick C."/>
            <person name="Shea T."/>
            <person name="Young S."/>
            <person name="Neafsey D."/>
            <person name="Nusbaum C."/>
            <person name="Birren B."/>
        </authorList>
    </citation>
    <scope>NUCLEOTIDE SEQUENCE [LARGE SCALE GENOMIC DNA]</scope>
    <source>
        <strain evidence="4">9E7_DIV0242</strain>
    </source>
</reference>
<feature type="transmembrane region" description="Helical" evidence="2">
    <location>
        <begin position="155"/>
        <end position="176"/>
    </location>
</feature>
<name>A0A242K932_9ENTE</name>
<comment type="similarity">
    <text evidence="1">Belongs to the UPF0177 family.</text>
</comment>
<accession>A0A242K932</accession>
<dbReference type="EMBL" id="NGMM01000002">
    <property type="protein sequence ID" value="OTP17684.1"/>
    <property type="molecule type" value="Genomic_DNA"/>
</dbReference>
<dbReference type="GO" id="GO:0004175">
    <property type="term" value="F:endopeptidase activity"/>
    <property type="evidence" value="ECO:0007669"/>
    <property type="project" value="UniProtKB-ARBA"/>
</dbReference>
<proteinExistence type="inferred from homology"/>
<dbReference type="Pfam" id="PF02517">
    <property type="entry name" value="Rce1-like"/>
    <property type="match status" value="1"/>
</dbReference>
<dbReference type="GO" id="GO:0080120">
    <property type="term" value="P:CAAX-box protein maturation"/>
    <property type="evidence" value="ECO:0007669"/>
    <property type="project" value="UniProtKB-ARBA"/>
</dbReference>
<feature type="transmembrane region" description="Helical" evidence="2">
    <location>
        <begin position="129"/>
        <end position="149"/>
    </location>
</feature>
<evidence type="ECO:0000313" key="4">
    <source>
        <dbReference type="EMBL" id="OTP17684.1"/>
    </source>
</evidence>
<evidence type="ECO:0000256" key="2">
    <source>
        <dbReference type="SAM" id="Phobius"/>
    </source>
</evidence>
<gene>
    <name evidence="4" type="ORF">A5888_001822</name>
    <name evidence="5" type="ORF">A5888_003066</name>
</gene>
<reference evidence="5" key="3">
    <citation type="submission" date="2024-03" db="EMBL/GenBank/DDBJ databases">
        <title>The Genome Sequence of Enterococcus sp. DIV0242b.</title>
        <authorList>
            <consortium name="The Broad Institute Genomics Platform"/>
            <consortium name="The Broad Institute Microbial Omics Core"/>
            <consortium name="The Broad Institute Genomic Center for Infectious Diseases"/>
            <person name="Earl A."/>
            <person name="Manson A."/>
            <person name="Gilmore M."/>
            <person name="Schwartman J."/>
            <person name="Shea T."/>
            <person name="Abouelleil A."/>
            <person name="Cao P."/>
            <person name="Chapman S."/>
            <person name="Cusick C."/>
            <person name="Young S."/>
            <person name="Neafsey D."/>
            <person name="Nusbaum C."/>
            <person name="Birren B."/>
        </authorList>
    </citation>
    <scope>NUCLEOTIDE SEQUENCE</scope>
    <source>
        <strain evidence="5">9E7_DIV0242</strain>
    </source>
</reference>
<feature type="transmembrane region" description="Helical" evidence="2">
    <location>
        <begin position="61"/>
        <end position="81"/>
    </location>
</feature>
<evidence type="ECO:0000259" key="3">
    <source>
        <dbReference type="Pfam" id="PF02517"/>
    </source>
</evidence>
<keyword evidence="2" id="KW-0472">Membrane</keyword>
<keyword evidence="6" id="KW-1185">Reference proteome</keyword>
<feature type="transmembrane region" description="Helical" evidence="2">
    <location>
        <begin position="14"/>
        <end position="40"/>
    </location>
</feature>
<dbReference type="InterPro" id="IPR003675">
    <property type="entry name" value="Rce1/LyrA-like_dom"/>
</dbReference>
<dbReference type="RefSeq" id="WP_086348877.1">
    <property type="nucleotide sequence ID" value="NZ_CP147247.1"/>
</dbReference>
<feature type="transmembrane region" description="Helical" evidence="2">
    <location>
        <begin position="101"/>
        <end position="122"/>
    </location>
</feature>
<feature type="domain" description="CAAX prenyl protease 2/Lysostaphin resistance protein A-like" evidence="3">
    <location>
        <begin position="100"/>
        <end position="197"/>
    </location>
</feature>
<sequence length="209" mass="23139">MSEIGKRIVGYSSIILGFIWLSLGGGGAISSLGLFLGCLIGTPFILGKEGTLQLFKRPKHLFLWAIGMYIVDTIWGLVIGITLKSVGVIMKGNEVGNNLGWLFYLLIPFMLMAEEMMSLTLLEDFAKKVPLWAASVISAVIFGLMHFWTYNSGHFGFTLIHILTIQGVGRIFLNIAYLKGGRSIWTSWLDHMLIDLMATIIPLILTTLI</sequence>
<keyword evidence="2" id="KW-0812">Transmembrane</keyword>
<feature type="transmembrane region" description="Helical" evidence="2">
    <location>
        <begin position="188"/>
        <end position="208"/>
    </location>
</feature>
<reference evidence="5" key="2">
    <citation type="submission" date="2017-05" db="EMBL/GenBank/DDBJ databases">
        <authorList>
            <consortium name="The Broad Institute Genomics Platform"/>
            <consortium name="The Broad Institute Genomic Center for Infectious Diseases"/>
            <person name="Earl A."/>
            <person name="Manson A."/>
            <person name="Schwartman J."/>
            <person name="Gilmore M."/>
            <person name="Abouelleil A."/>
            <person name="Cao P."/>
            <person name="Chapman S."/>
            <person name="Cusick C."/>
            <person name="Shea T."/>
            <person name="Young S."/>
            <person name="Neafsey D."/>
            <person name="Nusbaum C."/>
            <person name="Birren B."/>
        </authorList>
    </citation>
    <scope>NUCLEOTIDE SEQUENCE</scope>
    <source>
        <strain evidence="5">9E7_DIV0242</strain>
    </source>
</reference>
<organism evidence="4">
    <name type="scientific">Candidatus Enterococcus clewellii</name>
    <dbReference type="NCBI Taxonomy" id="1834193"/>
    <lineage>
        <taxon>Bacteria</taxon>
        <taxon>Bacillati</taxon>
        <taxon>Bacillota</taxon>
        <taxon>Bacilli</taxon>
        <taxon>Lactobacillales</taxon>
        <taxon>Enterococcaceae</taxon>
        <taxon>Enterococcus</taxon>
    </lineage>
</organism>
<keyword evidence="2" id="KW-1133">Transmembrane helix</keyword>
<evidence type="ECO:0000313" key="6">
    <source>
        <dbReference type="Proteomes" id="UP000195141"/>
    </source>
</evidence>
<protein>
    <recommendedName>
        <fullName evidence="3">CAAX prenyl protease 2/Lysostaphin resistance protein A-like domain-containing protein</fullName>
    </recommendedName>
</protein>
<dbReference type="AlphaFoldDB" id="A0A242K932"/>
<dbReference type="EMBL" id="CP147247">
    <property type="protein sequence ID" value="WYJ91298.1"/>
    <property type="molecule type" value="Genomic_DNA"/>
</dbReference>
<dbReference type="OrthoDB" id="2990933at2"/>
<evidence type="ECO:0000313" key="5">
    <source>
        <dbReference type="EMBL" id="WYJ91298.1"/>
    </source>
</evidence>
<evidence type="ECO:0000256" key="1">
    <source>
        <dbReference type="ARBA" id="ARBA00009067"/>
    </source>
</evidence>